<dbReference type="PANTHER" id="PTHR30283">
    <property type="entry name" value="PEROXIDE STRESS RESPONSE PROTEIN YAAA"/>
    <property type="match status" value="1"/>
</dbReference>
<dbReference type="EMBL" id="JAKHPH010000006">
    <property type="protein sequence ID" value="MCZ3667352.1"/>
    <property type="molecule type" value="Genomic_DNA"/>
</dbReference>
<dbReference type="PANTHER" id="PTHR30283:SF4">
    <property type="entry name" value="PEROXIDE STRESS RESISTANCE PROTEIN YAAA"/>
    <property type="match status" value="1"/>
</dbReference>
<dbReference type="GO" id="GO:0033194">
    <property type="term" value="P:response to hydroperoxide"/>
    <property type="evidence" value="ECO:0007669"/>
    <property type="project" value="TreeGrafter"/>
</dbReference>
<evidence type="ECO:0000313" key="2">
    <source>
        <dbReference type="EMBL" id="MCZ3667352.1"/>
    </source>
</evidence>
<comment type="similarity">
    <text evidence="1">Belongs to the UPF0246 family.</text>
</comment>
<name>A0AAW5WSR7_9LACO</name>
<accession>A0AAW5WSR7</accession>
<reference evidence="2" key="1">
    <citation type="submission" date="2022-01" db="EMBL/GenBank/DDBJ databases">
        <title>VMRC isolate genome collection.</title>
        <authorList>
            <person name="France M."/>
            <person name="Rutt L."/>
            <person name="Humphrys M."/>
            <person name="Ravel J."/>
        </authorList>
    </citation>
    <scope>NUCLEOTIDE SEQUENCE</scope>
    <source>
        <strain evidence="2">C0048A1</strain>
    </source>
</reference>
<dbReference type="Pfam" id="PF03883">
    <property type="entry name" value="H2O2_YaaD"/>
    <property type="match status" value="1"/>
</dbReference>
<evidence type="ECO:0000313" key="3">
    <source>
        <dbReference type="Proteomes" id="UP001212401"/>
    </source>
</evidence>
<comment type="caution">
    <text evidence="2">The sequence shown here is derived from an EMBL/GenBank/DDBJ whole genome shotgun (WGS) entry which is preliminary data.</text>
</comment>
<sequence>MKIIISPARKMKSDPDSLPYDALPQYLEQSQEILKWLNTLTFKQLHQLWWNCSERLAQTNYRRVKGMNLTDNLTPAVLAFQGLQYQYIGAGVMTEHQLRYLQEHLRILSGLYGILKPFDGISQYRLGMGDRATVNHTKNLYEFWGDRLYQELFRDNQLVINLASNEYSKAIKPFLRPQDRMITCIFGEEINGKIKQKATLAKMARGNMVRFLTEINAAKSSDLKGFSVGGYQFRADLSTTEKYYFELQKHKG</sequence>
<dbReference type="AlphaFoldDB" id="A0AAW5WSR7"/>
<dbReference type="Proteomes" id="UP001212401">
    <property type="component" value="Unassembled WGS sequence"/>
</dbReference>
<dbReference type="HAMAP" id="MF_00652">
    <property type="entry name" value="UPF0246"/>
    <property type="match status" value="1"/>
</dbReference>
<dbReference type="RefSeq" id="WP_003717692.1">
    <property type="nucleotide sequence ID" value="NZ_CALVCD010000004.1"/>
</dbReference>
<proteinExistence type="inferred from homology"/>
<gene>
    <name evidence="2" type="primary">yaaA</name>
    <name evidence="2" type="ORF">L2724_03515</name>
</gene>
<evidence type="ECO:0000256" key="1">
    <source>
        <dbReference type="HAMAP-Rule" id="MF_00652"/>
    </source>
</evidence>
<dbReference type="NCBIfam" id="NF002543">
    <property type="entry name" value="PRK02101.1-4"/>
    <property type="match status" value="1"/>
</dbReference>
<organism evidence="2 3">
    <name type="scientific">Limosilactobacillus vaginalis</name>
    <dbReference type="NCBI Taxonomy" id="1633"/>
    <lineage>
        <taxon>Bacteria</taxon>
        <taxon>Bacillati</taxon>
        <taxon>Bacillota</taxon>
        <taxon>Bacilli</taxon>
        <taxon>Lactobacillales</taxon>
        <taxon>Lactobacillaceae</taxon>
        <taxon>Limosilactobacillus</taxon>
    </lineage>
</organism>
<dbReference type="InterPro" id="IPR005583">
    <property type="entry name" value="YaaA"/>
</dbReference>
<protein>
    <recommendedName>
        <fullName evidence="1">UPF0246 protein L2724_03515</fullName>
    </recommendedName>
</protein>
<dbReference type="GO" id="GO:0005829">
    <property type="term" value="C:cytosol"/>
    <property type="evidence" value="ECO:0007669"/>
    <property type="project" value="TreeGrafter"/>
</dbReference>